<feature type="compositionally biased region" description="Low complexity" evidence="7">
    <location>
        <begin position="1590"/>
        <end position="1602"/>
    </location>
</feature>
<feature type="region of interest" description="Disordered" evidence="7">
    <location>
        <begin position="1256"/>
        <end position="1313"/>
    </location>
</feature>
<evidence type="ECO:0000256" key="6">
    <source>
        <dbReference type="SAM" id="Coils"/>
    </source>
</evidence>
<dbReference type="GO" id="GO:0051285">
    <property type="term" value="C:cell cortex of cell tip"/>
    <property type="evidence" value="ECO:0007669"/>
    <property type="project" value="TreeGrafter"/>
</dbReference>
<keyword evidence="9" id="KW-1185">Reference proteome</keyword>
<reference evidence="8 9" key="2">
    <citation type="journal article" date="2021" name="Curr. Genet.">
        <title>Genetic response to nitrogen starvation in the aggressive Eucalyptus foliar pathogen Teratosphaeria destructans.</title>
        <authorList>
            <person name="Havenga M."/>
            <person name="Wingfield B.D."/>
            <person name="Wingfield M.J."/>
            <person name="Dreyer L.L."/>
            <person name="Roets F."/>
            <person name="Aylward J."/>
        </authorList>
    </citation>
    <scope>NUCLEOTIDE SEQUENCE [LARGE SCALE GENOMIC DNA]</scope>
    <source>
        <strain evidence="8">CMW44962</strain>
    </source>
</reference>
<feature type="coiled-coil region" evidence="6">
    <location>
        <begin position="1068"/>
        <end position="1137"/>
    </location>
</feature>
<dbReference type="InterPro" id="IPR006652">
    <property type="entry name" value="Kelch_1"/>
</dbReference>
<dbReference type="SUPFAM" id="SSF117281">
    <property type="entry name" value="Kelch motif"/>
    <property type="match status" value="1"/>
</dbReference>
<dbReference type="Proteomes" id="UP001138500">
    <property type="component" value="Unassembled WGS sequence"/>
</dbReference>
<dbReference type="Gene3D" id="2.120.10.80">
    <property type="entry name" value="Kelch-type beta propeller"/>
    <property type="match status" value="1"/>
</dbReference>
<dbReference type="InterPro" id="IPR015915">
    <property type="entry name" value="Kelch-typ_b-propeller"/>
</dbReference>
<feature type="compositionally biased region" description="Low complexity" evidence="7">
    <location>
        <begin position="644"/>
        <end position="655"/>
    </location>
</feature>
<feature type="compositionally biased region" description="Basic and acidic residues" evidence="7">
    <location>
        <begin position="1571"/>
        <end position="1583"/>
    </location>
</feature>
<evidence type="ECO:0000256" key="4">
    <source>
        <dbReference type="ARBA" id="ARBA00022737"/>
    </source>
</evidence>
<feature type="compositionally biased region" description="Low complexity" evidence="7">
    <location>
        <begin position="1529"/>
        <end position="1556"/>
    </location>
</feature>
<comment type="subcellular location">
    <subcellularLocation>
        <location evidence="1">Cytoplasm</location>
    </subcellularLocation>
</comment>
<feature type="compositionally biased region" description="Basic and acidic residues" evidence="7">
    <location>
        <begin position="865"/>
        <end position="874"/>
    </location>
</feature>
<feature type="compositionally biased region" description="Pro residues" evidence="7">
    <location>
        <begin position="532"/>
        <end position="544"/>
    </location>
</feature>
<gene>
    <name evidence="8" type="ORF">Tdes44962_MAKER05246</name>
</gene>
<evidence type="ECO:0000256" key="2">
    <source>
        <dbReference type="ARBA" id="ARBA00022441"/>
    </source>
</evidence>
<dbReference type="Gene3D" id="1.10.287.1490">
    <property type="match status" value="1"/>
</dbReference>
<feature type="compositionally biased region" description="Polar residues" evidence="7">
    <location>
        <begin position="1453"/>
        <end position="1473"/>
    </location>
</feature>
<name>A0A9W7VZ40_9PEZI</name>
<dbReference type="FunFam" id="2.120.10.80:FF:000049">
    <property type="entry name" value="Cell polarity protein (Tea1)"/>
    <property type="match status" value="1"/>
</dbReference>
<evidence type="ECO:0000256" key="5">
    <source>
        <dbReference type="ARBA" id="ARBA00023054"/>
    </source>
</evidence>
<sequence length="1608" mass="174768">MSFLFKSSKKGGPPNTALPPATRDIRSSDGPNGGSQVPQPMGGVVNGQKPASPSPPSVSNSIGSVVEHQGRMAEDKQVVQVRQQDGHNAPRRSDSPEQKTLQTNGPRMGPPPSRTPPADNNPYPWSQKRLAFTVSHVNPFPRYGPAVNASGSKDGSIYLMGGLINGSTVKGDLWLVEAGQANMTCYPVATTSEGPGPRVGHASLLVGNAFIVFGGDTKMDEGDQLDDTLYLLNTSTKQWSRALPAGPRPPGRYGHTLNILGSKIYIFGGQVEGYFFNDLVAFDLNALQQASNKWEILIQNTIDGGPPHGQIPPARTNHTIVSYNDRLYLFGGTDGVHWFNDVWSYSPQTNSWTQLECIGYIPSPREGHAAALVGDVMYIFGGRTEEGTDLGDLAAFRISSRRWYTFQNMGPSPSPRSGHSMTTVGKTIVILAGEPSSAPRDPVELGLAYLLDTGKIRYPPDSASQTPAGDRIQGTRRPSGADKNGVPAIAGGRGQPPAELMERRMNSQDSGRGRGESNAGQSRLPRNAGPGAPSPAPTGPPPQAPGQQGRPIGPVGTRQPTRTPSDRPFSPANEAERAQRFENNTFGPPSGSRESPAPTRMPTSPSFAPEPYFADENDEPPFSPRRQKPETYQPSQDPNGEGMQRSSSSRNQRSRAGNDSMDETPRDTVDQLPEQLPKVRELQQEDDGRSGPQDSGIGSSPAMGQRGYEDLARELEAVKQKNAWFASELALARKSGYHGSRTSADSPVLDSRGMEDVFADDDKPLIEALLKMRTELSRVQQTIDEQSRSAAERIAEMERQRDTAINEAVFAKAKLAGQGSPMPDGSARGTPDAEREREVRGKLATAVSRHGELSRRMETLSQELDTEKRQRQLAEETAEMAQKRAVELEQYRQQHSSELESLRTELHEARSQHRDISASHSEILAQHKLLQVDKNELSERLETQLSESQNHTSILQHLKDAVEASTSKAQMLEAKLAEERDQRTGLETALRSLKTEHEARAAELEGTQRRLKDAEELADRHRQEAESHRSAVLAGLGQVTNRDVGASSAADERVSVLKEQVEAATALMRQNQQAADTASEKLRKAEERIAGLEAYQEQASREGLSIRSQLQSIMKQNQQLAQEKGDMEQRLQSQMLETNALHVQHSSLKDILAERGINPADVRRSRALDSPSSFSKRLSTPDLQKVRELEQQLEASLKSHDEMKREFEESAGRETLLRREYEEKLTALDNDHQVAVKYLKGTEKMLSKMKQELQRVKTENGELRKKIKGVSTGEDGGELGSKRGTPDPTGEWENERESLRKEQSELKNTVSSLESRIGELQTQLQGHEQDLQQTRMEHATAQADLTTLQSTHAQARDDLDRLQRENSMLEERARDAENKVQLLLDQVEHSVDNYRRQSRMPGDAASGLTNGAGGHHQRGISSSSNATSNATSTTTGPSSGAPGTQFTPGGHSRNLSEGGDSTYSDIQAGSVTSGDDGRNSLALDSLASELDALRTHWETTNKNYRLSDKFDFERTPTVGLGNSGGFLGGPRSASAGGLLSGGTSPAAEQSHQQSSSQGGGDGIGISNWRSGLKDAEGDAEERAAGGADGGQAHAQGQAVTAGQPAGMI</sequence>
<evidence type="ECO:0000256" key="3">
    <source>
        <dbReference type="ARBA" id="ARBA00022490"/>
    </source>
</evidence>
<feature type="region of interest" description="Disordered" evidence="7">
    <location>
        <begin position="1521"/>
        <end position="1608"/>
    </location>
</feature>
<keyword evidence="4" id="KW-0677">Repeat</keyword>
<dbReference type="SMART" id="SM00612">
    <property type="entry name" value="Kelch"/>
    <property type="match status" value="2"/>
</dbReference>
<dbReference type="SUPFAM" id="SSF57997">
    <property type="entry name" value="Tropomyosin"/>
    <property type="match status" value="1"/>
</dbReference>
<dbReference type="GO" id="GO:0061245">
    <property type="term" value="P:establishment or maintenance of bipolar cell polarity"/>
    <property type="evidence" value="ECO:0007669"/>
    <property type="project" value="TreeGrafter"/>
</dbReference>
<feature type="compositionally biased region" description="Low complexity" evidence="7">
    <location>
        <begin position="1421"/>
        <end position="1444"/>
    </location>
</feature>
<feature type="coiled-coil region" evidence="6">
    <location>
        <begin position="787"/>
        <end position="814"/>
    </location>
</feature>
<feature type="compositionally biased region" description="Low complexity" evidence="7">
    <location>
        <begin position="57"/>
        <end position="66"/>
    </location>
</feature>
<comment type="caution">
    <text evidence="8">The sequence shown here is derived from an EMBL/GenBank/DDBJ whole genome shotgun (WGS) entry which is preliminary data.</text>
</comment>
<dbReference type="PANTHER" id="PTHR23244:SF456">
    <property type="entry name" value="MULTIPLE EPIDERMAL GROWTH FACTOR-LIKE DOMAINS PROTEIN 8"/>
    <property type="match status" value="1"/>
</dbReference>
<keyword evidence="5 6" id="KW-0175">Coiled coil</keyword>
<feature type="compositionally biased region" description="Basic and acidic residues" evidence="7">
    <location>
        <begin position="831"/>
        <end position="841"/>
    </location>
</feature>
<keyword evidence="3" id="KW-0963">Cytoplasm</keyword>
<dbReference type="Pfam" id="PF24681">
    <property type="entry name" value="Kelch_KLHDC2_KLHL20_DRC7"/>
    <property type="match status" value="1"/>
</dbReference>
<dbReference type="PANTHER" id="PTHR23244">
    <property type="entry name" value="KELCH REPEAT DOMAIN"/>
    <property type="match status" value="1"/>
</dbReference>
<feature type="region of interest" description="Disordered" evidence="7">
    <location>
        <begin position="457"/>
        <end position="711"/>
    </location>
</feature>
<dbReference type="OrthoDB" id="45365at2759"/>
<feature type="region of interest" description="Disordered" evidence="7">
    <location>
        <begin position="1395"/>
        <end position="1476"/>
    </location>
</feature>
<protein>
    <submittedName>
        <fullName evidence="8">Tip elongation aberrant protein 1-like</fullName>
    </submittedName>
</protein>
<feature type="compositionally biased region" description="Basic and acidic residues" evidence="7">
    <location>
        <begin position="68"/>
        <end position="77"/>
    </location>
</feature>
<evidence type="ECO:0000256" key="7">
    <source>
        <dbReference type="SAM" id="MobiDB-lite"/>
    </source>
</evidence>
<feature type="region of interest" description="Disordered" evidence="7">
    <location>
        <begin position="1162"/>
        <end position="1183"/>
    </location>
</feature>
<feature type="compositionally biased region" description="Low complexity" evidence="7">
    <location>
        <begin position="545"/>
        <end position="554"/>
    </location>
</feature>
<feature type="coiled-coil region" evidence="6">
    <location>
        <begin position="955"/>
        <end position="1031"/>
    </location>
</feature>
<feature type="compositionally biased region" description="Basic and acidic residues" evidence="7">
    <location>
        <begin position="500"/>
        <end position="515"/>
    </location>
</feature>
<accession>A0A9W7VZ40</accession>
<dbReference type="EMBL" id="RIBY02002323">
    <property type="protein sequence ID" value="KAH9819408.1"/>
    <property type="molecule type" value="Genomic_DNA"/>
</dbReference>
<proteinExistence type="predicted"/>
<organism evidence="8 9">
    <name type="scientific">Teratosphaeria destructans</name>
    <dbReference type="NCBI Taxonomy" id="418781"/>
    <lineage>
        <taxon>Eukaryota</taxon>
        <taxon>Fungi</taxon>
        <taxon>Dikarya</taxon>
        <taxon>Ascomycota</taxon>
        <taxon>Pezizomycotina</taxon>
        <taxon>Dothideomycetes</taxon>
        <taxon>Dothideomycetidae</taxon>
        <taxon>Mycosphaerellales</taxon>
        <taxon>Teratosphaeriaceae</taxon>
        <taxon>Teratosphaeria</taxon>
    </lineage>
</organism>
<feature type="compositionally biased region" description="Basic and acidic residues" evidence="7">
    <location>
        <begin position="849"/>
        <end position="858"/>
    </location>
</feature>
<feature type="compositionally biased region" description="Basic and acidic residues" evidence="7">
    <location>
        <begin position="1293"/>
        <end position="1305"/>
    </location>
</feature>
<keyword evidence="2" id="KW-0880">Kelch repeat</keyword>
<reference evidence="8 9" key="1">
    <citation type="journal article" date="2018" name="IMA Fungus">
        <title>IMA Genome-F 10: Nine draft genome sequences of Claviceps purpurea s.lat., including C. arundinis, C. humidiphila, and C. cf. spartinae, pseudomolecules for the pitch canker pathogen Fusarium circinatum, draft genome of Davidsoniella eucalypti, Grosmannia galeiformis, Quambalaria eucalypti, and Teratosphaeria destructans.</title>
        <authorList>
            <person name="Wingfield B.D."/>
            <person name="Liu M."/>
            <person name="Nguyen H.D."/>
            <person name="Lane F.A."/>
            <person name="Morgan S.W."/>
            <person name="De Vos L."/>
            <person name="Wilken P.M."/>
            <person name="Duong T.A."/>
            <person name="Aylward J."/>
            <person name="Coetzee M.P."/>
            <person name="Dadej K."/>
            <person name="De Beer Z.W."/>
            <person name="Findlay W."/>
            <person name="Havenga M."/>
            <person name="Kolarik M."/>
            <person name="Menzies J.G."/>
            <person name="Naidoo K."/>
            <person name="Pochopski O."/>
            <person name="Shoukouhi P."/>
            <person name="Santana Q.C."/>
            <person name="Seifert K.A."/>
            <person name="Soal N."/>
            <person name="Steenkamp E.T."/>
            <person name="Tatham C.T."/>
            <person name="van der Nest M.A."/>
            <person name="Wingfield M.J."/>
        </authorList>
    </citation>
    <scope>NUCLEOTIDE SEQUENCE [LARGE SCALE GENOMIC DNA]</scope>
    <source>
        <strain evidence="8">CMW44962</strain>
    </source>
</reference>
<feature type="region of interest" description="Disordered" evidence="7">
    <location>
        <begin position="814"/>
        <end position="880"/>
    </location>
</feature>
<evidence type="ECO:0000256" key="1">
    <source>
        <dbReference type="ARBA" id="ARBA00004496"/>
    </source>
</evidence>
<evidence type="ECO:0000313" key="8">
    <source>
        <dbReference type="EMBL" id="KAH9819408.1"/>
    </source>
</evidence>
<feature type="compositionally biased region" description="Polar residues" evidence="7">
    <location>
        <begin position="1170"/>
        <end position="1182"/>
    </location>
</feature>
<evidence type="ECO:0000313" key="9">
    <source>
        <dbReference type="Proteomes" id="UP001138500"/>
    </source>
</evidence>
<feature type="compositionally biased region" description="Basic and acidic residues" evidence="7">
    <location>
        <begin position="677"/>
        <end position="689"/>
    </location>
</feature>
<feature type="region of interest" description="Disordered" evidence="7">
    <location>
        <begin position="1"/>
        <end position="125"/>
    </location>
</feature>